<evidence type="ECO:0000256" key="1">
    <source>
        <dbReference type="SAM" id="SignalP"/>
    </source>
</evidence>
<dbReference type="PANTHER" id="PTHR31157">
    <property type="entry name" value="SCP DOMAIN-CONTAINING PROTEIN"/>
    <property type="match status" value="1"/>
</dbReference>
<dbReference type="Gene3D" id="3.40.33.10">
    <property type="entry name" value="CAP"/>
    <property type="match status" value="1"/>
</dbReference>
<name>A0A316GL81_9RHOB</name>
<gene>
    <name evidence="3" type="ORF">C7455_102345</name>
</gene>
<dbReference type="PANTHER" id="PTHR31157:SF1">
    <property type="entry name" value="SCP DOMAIN-CONTAINING PROTEIN"/>
    <property type="match status" value="1"/>
</dbReference>
<sequence>MAPMDTRRSFLVSLAGVLALSACADPLARVTLGADGQPLPVLYRIDPADTSRIQFRVLDSVNSLRAAAGVPALQLNAELTAAAATHSRDMASQNRPWHFGSDGSSPIDRAQTAGYRGTVLGENISETYESELETIAAWMTQADTREVITDPAGRDLGVAFFQEDSGKIWWTLVVGDGGTSGPANTPGR</sequence>
<dbReference type="PROSITE" id="PS51257">
    <property type="entry name" value="PROKAR_LIPOPROTEIN"/>
    <property type="match status" value="1"/>
</dbReference>
<keyword evidence="1" id="KW-0732">Signal</keyword>
<feature type="signal peptide" evidence="1">
    <location>
        <begin position="1"/>
        <end position="24"/>
    </location>
</feature>
<feature type="chain" id="PRO_5016385216" description="SCP domain-containing protein" evidence="1">
    <location>
        <begin position="25"/>
        <end position="188"/>
    </location>
</feature>
<dbReference type="Pfam" id="PF00188">
    <property type="entry name" value="CAP"/>
    <property type="match status" value="1"/>
</dbReference>
<dbReference type="Proteomes" id="UP000245708">
    <property type="component" value="Unassembled WGS sequence"/>
</dbReference>
<comment type="caution">
    <text evidence="3">The sequence shown here is derived from an EMBL/GenBank/DDBJ whole genome shotgun (WGS) entry which is preliminary data.</text>
</comment>
<reference evidence="3 4" key="1">
    <citation type="submission" date="2018-05" db="EMBL/GenBank/DDBJ databases">
        <title>Genomic Encyclopedia of Type Strains, Phase IV (KMG-IV): sequencing the most valuable type-strain genomes for metagenomic binning, comparative biology and taxonomic classification.</title>
        <authorList>
            <person name="Goeker M."/>
        </authorList>
    </citation>
    <scope>NUCLEOTIDE SEQUENCE [LARGE SCALE GENOMIC DNA]</scope>
    <source>
        <strain evidence="3 4">DSM 16097</strain>
    </source>
</reference>
<keyword evidence="4" id="KW-1185">Reference proteome</keyword>
<dbReference type="CDD" id="cd05379">
    <property type="entry name" value="CAP_bacterial"/>
    <property type="match status" value="1"/>
</dbReference>
<evidence type="ECO:0000259" key="2">
    <source>
        <dbReference type="Pfam" id="PF00188"/>
    </source>
</evidence>
<accession>A0A316GL81</accession>
<evidence type="ECO:0000313" key="4">
    <source>
        <dbReference type="Proteomes" id="UP000245708"/>
    </source>
</evidence>
<feature type="domain" description="SCP" evidence="2">
    <location>
        <begin position="58"/>
        <end position="172"/>
    </location>
</feature>
<protein>
    <recommendedName>
        <fullName evidence="2">SCP domain-containing protein</fullName>
    </recommendedName>
</protein>
<dbReference type="EMBL" id="QGGW01000002">
    <property type="protein sequence ID" value="PWK61653.1"/>
    <property type="molecule type" value="Genomic_DNA"/>
</dbReference>
<dbReference type="AlphaFoldDB" id="A0A316GL81"/>
<organism evidence="3 4">
    <name type="scientific">Roseicyclus mahoneyensis</name>
    <dbReference type="NCBI Taxonomy" id="164332"/>
    <lineage>
        <taxon>Bacteria</taxon>
        <taxon>Pseudomonadati</taxon>
        <taxon>Pseudomonadota</taxon>
        <taxon>Alphaproteobacteria</taxon>
        <taxon>Rhodobacterales</taxon>
        <taxon>Roseobacteraceae</taxon>
        <taxon>Roseicyclus</taxon>
    </lineage>
</organism>
<dbReference type="InterPro" id="IPR035940">
    <property type="entry name" value="CAP_sf"/>
</dbReference>
<dbReference type="InterPro" id="IPR014044">
    <property type="entry name" value="CAP_dom"/>
</dbReference>
<dbReference type="SUPFAM" id="SSF55797">
    <property type="entry name" value="PR-1-like"/>
    <property type="match status" value="1"/>
</dbReference>
<proteinExistence type="predicted"/>
<evidence type="ECO:0000313" key="3">
    <source>
        <dbReference type="EMBL" id="PWK61653.1"/>
    </source>
</evidence>